<organism evidence="2 3">
    <name type="scientific">Marinobacter alkaliphilus</name>
    <dbReference type="NCBI Taxonomy" id="254719"/>
    <lineage>
        <taxon>Bacteria</taxon>
        <taxon>Pseudomonadati</taxon>
        <taxon>Pseudomonadota</taxon>
        <taxon>Gammaproteobacteria</taxon>
        <taxon>Pseudomonadales</taxon>
        <taxon>Marinobacteraceae</taxon>
        <taxon>Marinobacter</taxon>
    </lineage>
</organism>
<gene>
    <name evidence="2" type="ORF">AAGT77_09725</name>
</gene>
<dbReference type="Gene3D" id="3.40.50.300">
    <property type="entry name" value="P-loop containing nucleotide triphosphate hydrolases"/>
    <property type="match status" value="1"/>
</dbReference>
<dbReference type="Proteomes" id="UP001445268">
    <property type="component" value="Chromosome"/>
</dbReference>
<evidence type="ECO:0000313" key="3">
    <source>
        <dbReference type="Proteomes" id="UP001445268"/>
    </source>
</evidence>
<dbReference type="InterPro" id="IPR027417">
    <property type="entry name" value="P-loop_NTPase"/>
</dbReference>
<dbReference type="GO" id="GO:0005524">
    <property type="term" value="F:ATP binding"/>
    <property type="evidence" value="ECO:0007669"/>
    <property type="project" value="UniProtKB-KW"/>
</dbReference>
<evidence type="ECO:0000313" key="2">
    <source>
        <dbReference type="EMBL" id="XAF52215.1"/>
    </source>
</evidence>
<dbReference type="EMBL" id="CP152380">
    <property type="protein sequence ID" value="XAF52215.1"/>
    <property type="molecule type" value="Genomic_DNA"/>
</dbReference>
<name>A0ABZ3DZW9_9GAMM</name>
<evidence type="ECO:0000259" key="1">
    <source>
        <dbReference type="Pfam" id="PF13401"/>
    </source>
</evidence>
<dbReference type="Pfam" id="PF13401">
    <property type="entry name" value="AAA_22"/>
    <property type="match status" value="1"/>
</dbReference>
<keyword evidence="3" id="KW-1185">Reference proteome</keyword>
<reference evidence="2 3" key="1">
    <citation type="submission" date="2024-04" db="EMBL/GenBank/DDBJ databases">
        <title>Marinobacter sp. SBY-1.</title>
        <authorList>
            <person name="Pan C."/>
        </authorList>
    </citation>
    <scope>NUCLEOTIDE SEQUENCE [LARGE SCALE GENOMIC DNA]</scope>
    <source>
        <strain evidence="2 3">SBY-1</strain>
    </source>
</reference>
<dbReference type="InterPro" id="IPR049945">
    <property type="entry name" value="AAA_22"/>
</dbReference>
<dbReference type="RefSeq" id="WP_342630465.1">
    <property type="nucleotide sequence ID" value="NZ_CP152380.1"/>
</dbReference>
<accession>A0ABZ3DZW9</accession>
<feature type="domain" description="ORC1/DEAH AAA+ ATPase" evidence="1">
    <location>
        <begin position="45"/>
        <end position="172"/>
    </location>
</feature>
<keyword evidence="2" id="KW-0067">ATP-binding</keyword>
<sequence>MSAASMKVPSEHPLLQPKGVRLEAPAFQRLVDTLTEWLWSGTTGGFIVGAPRIGKSWAARSLTDQLKLRDGRAVPVFYMSIVDRDTKTIAEVCRRACIDQELPITARATADRLSEQFLTHVCDAQVEAGVRTAVLVVDEFDHLIPRQFNAFAEFFNRLDQLHRTIITVFIGNKAEALALLEQMTGDEYRRIRGRFFKRFTEYYGIRNREELTALMRQYDALRYPKHGPTYCAAFLPQAVDAGWRLAGLSKDLWRLYAEIAKDCDLDSWGLEYVVGTLNVLVTDLLPQYGWQTVEDELLREAILLTHVADDFVTAHSVKEIR</sequence>
<proteinExistence type="predicted"/>
<keyword evidence="2" id="KW-0547">Nucleotide-binding</keyword>
<dbReference type="SUPFAM" id="SSF52540">
    <property type="entry name" value="P-loop containing nucleoside triphosphate hydrolases"/>
    <property type="match status" value="1"/>
</dbReference>
<protein>
    <submittedName>
        <fullName evidence="2">ATP-binding protein</fullName>
    </submittedName>
</protein>